<proteinExistence type="predicted"/>
<sequence>MEIIPHIYAIFLVLTNYYATSQRHPSWNCEDVLHPNYPRKDCYYECYSAGRRWVRGTLNDGTACVKGGFPRRPAQCMRGVCVLIEDGSPQFNSTFNQRCDGQYPGKGFAPTCQYTCSHLGRRKKMRYVAGTPCINLDEEDDRVINAGICFRGVCTPYYKLEGRHHNIKKKVFTQRQLGCPDKPHYGRNVLGDCHHYCKVGNEWFYGFYKSDFNSACEVFYPQRMSGYCCKGECMRTAHCGQALEDTTEV</sequence>
<name>A0A224YCI1_9ACAR</name>
<reference evidence="1" key="1">
    <citation type="journal article" date="2017" name="Parasit. Vectors">
        <title>Sialotranscriptomics of Rhipicephalus zambeziensis reveals intricate expression profiles of secretory proteins and suggests tight temporal transcriptional regulation during blood-feeding.</title>
        <authorList>
            <person name="de Castro M.H."/>
            <person name="de Klerk D."/>
            <person name="Pienaar R."/>
            <person name="Rees D.J.G."/>
            <person name="Mans B.J."/>
        </authorList>
    </citation>
    <scope>NUCLEOTIDE SEQUENCE</scope>
    <source>
        <tissue evidence="1">Salivary glands</tissue>
    </source>
</reference>
<protein>
    <submittedName>
        <fullName evidence="1">Basic tail secreted protein</fullName>
    </submittedName>
</protein>
<dbReference type="AlphaFoldDB" id="A0A224YCI1"/>
<accession>A0A224YCI1</accession>
<dbReference type="EMBL" id="GFPF01000356">
    <property type="protein sequence ID" value="MAA11502.1"/>
    <property type="molecule type" value="Transcribed_RNA"/>
</dbReference>
<evidence type="ECO:0000313" key="1">
    <source>
        <dbReference type="EMBL" id="MAA11502.1"/>
    </source>
</evidence>
<organism evidence="1">
    <name type="scientific">Rhipicephalus zambeziensis</name>
    <dbReference type="NCBI Taxonomy" id="60191"/>
    <lineage>
        <taxon>Eukaryota</taxon>
        <taxon>Metazoa</taxon>
        <taxon>Ecdysozoa</taxon>
        <taxon>Arthropoda</taxon>
        <taxon>Chelicerata</taxon>
        <taxon>Arachnida</taxon>
        <taxon>Acari</taxon>
        <taxon>Parasitiformes</taxon>
        <taxon>Ixodida</taxon>
        <taxon>Ixodoidea</taxon>
        <taxon>Ixodidae</taxon>
        <taxon>Rhipicephalinae</taxon>
        <taxon>Rhipicephalus</taxon>
        <taxon>Rhipicephalus</taxon>
    </lineage>
</organism>